<evidence type="ECO:0000256" key="1">
    <source>
        <dbReference type="SAM" id="Phobius"/>
    </source>
</evidence>
<feature type="transmembrane region" description="Helical" evidence="1">
    <location>
        <begin position="31"/>
        <end position="48"/>
    </location>
</feature>
<dbReference type="AlphaFoldDB" id="A0A0A9B0I1"/>
<organism evidence="2">
    <name type="scientific">Arundo donax</name>
    <name type="common">Giant reed</name>
    <name type="synonym">Donax arundinaceus</name>
    <dbReference type="NCBI Taxonomy" id="35708"/>
    <lineage>
        <taxon>Eukaryota</taxon>
        <taxon>Viridiplantae</taxon>
        <taxon>Streptophyta</taxon>
        <taxon>Embryophyta</taxon>
        <taxon>Tracheophyta</taxon>
        <taxon>Spermatophyta</taxon>
        <taxon>Magnoliopsida</taxon>
        <taxon>Liliopsida</taxon>
        <taxon>Poales</taxon>
        <taxon>Poaceae</taxon>
        <taxon>PACMAD clade</taxon>
        <taxon>Arundinoideae</taxon>
        <taxon>Arundineae</taxon>
        <taxon>Arundo</taxon>
    </lineage>
</organism>
<sequence>MFGCSFSHHHVAEESCFHVLHMAHVLWIENLHIHGVMFVLCQVILLLHNRPSRVKGSHFYH</sequence>
<protein>
    <submittedName>
        <fullName evidence="2">Uncharacterized protein</fullName>
    </submittedName>
</protein>
<reference evidence="2" key="2">
    <citation type="journal article" date="2015" name="Data Brief">
        <title>Shoot transcriptome of the giant reed, Arundo donax.</title>
        <authorList>
            <person name="Barrero R.A."/>
            <person name="Guerrero F.D."/>
            <person name="Moolhuijzen P."/>
            <person name="Goolsby J.A."/>
            <person name="Tidwell J."/>
            <person name="Bellgard S.E."/>
            <person name="Bellgard M.I."/>
        </authorList>
    </citation>
    <scope>NUCLEOTIDE SEQUENCE</scope>
    <source>
        <tissue evidence="2">Shoot tissue taken approximately 20 cm above the soil surface</tissue>
    </source>
</reference>
<proteinExistence type="predicted"/>
<name>A0A0A9B0I1_ARUDO</name>
<dbReference type="EMBL" id="GBRH01241004">
    <property type="protein sequence ID" value="JAD56891.1"/>
    <property type="molecule type" value="Transcribed_RNA"/>
</dbReference>
<evidence type="ECO:0000313" key="2">
    <source>
        <dbReference type="EMBL" id="JAD56891.1"/>
    </source>
</evidence>
<reference evidence="2" key="1">
    <citation type="submission" date="2014-09" db="EMBL/GenBank/DDBJ databases">
        <authorList>
            <person name="Magalhaes I.L.F."/>
            <person name="Oliveira U."/>
            <person name="Santos F.R."/>
            <person name="Vidigal T.H.D.A."/>
            <person name="Brescovit A.D."/>
            <person name="Santos A.J."/>
        </authorList>
    </citation>
    <scope>NUCLEOTIDE SEQUENCE</scope>
    <source>
        <tissue evidence="2">Shoot tissue taken approximately 20 cm above the soil surface</tissue>
    </source>
</reference>
<keyword evidence="1" id="KW-0472">Membrane</keyword>
<accession>A0A0A9B0I1</accession>
<keyword evidence="1" id="KW-1133">Transmembrane helix</keyword>
<keyword evidence="1" id="KW-0812">Transmembrane</keyword>